<dbReference type="EMBL" id="CAJNOJ010000111">
    <property type="protein sequence ID" value="CAF1134598.1"/>
    <property type="molecule type" value="Genomic_DNA"/>
</dbReference>
<keyword evidence="1" id="KW-0175">Coiled coil</keyword>
<protein>
    <recommendedName>
        <fullName evidence="3">BZIP domain-containing protein</fullName>
    </recommendedName>
</protein>
<feature type="region of interest" description="Disordered" evidence="2">
    <location>
        <begin position="1"/>
        <end position="64"/>
    </location>
</feature>
<feature type="domain" description="BZIP" evidence="3">
    <location>
        <begin position="100"/>
        <end position="163"/>
    </location>
</feature>
<organism evidence="4 6">
    <name type="scientific">Adineta ricciae</name>
    <name type="common">Rotifer</name>
    <dbReference type="NCBI Taxonomy" id="249248"/>
    <lineage>
        <taxon>Eukaryota</taxon>
        <taxon>Metazoa</taxon>
        <taxon>Spiralia</taxon>
        <taxon>Gnathifera</taxon>
        <taxon>Rotifera</taxon>
        <taxon>Eurotatoria</taxon>
        <taxon>Bdelloidea</taxon>
        <taxon>Adinetida</taxon>
        <taxon>Adinetidae</taxon>
        <taxon>Adineta</taxon>
    </lineage>
</organism>
<reference evidence="4" key="1">
    <citation type="submission" date="2021-02" db="EMBL/GenBank/DDBJ databases">
        <authorList>
            <person name="Nowell W R."/>
        </authorList>
    </citation>
    <scope>NUCLEOTIDE SEQUENCE</scope>
</reference>
<dbReference type="GO" id="GO:0003700">
    <property type="term" value="F:DNA-binding transcription factor activity"/>
    <property type="evidence" value="ECO:0007669"/>
    <property type="project" value="InterPro"/>
</dbReference>
<dbReference type="Proteomes" id="UP000663852">
    <property type="component" value="Unassembled WGS sequence"/>
</dbReference>
<dbReference type="AlphaFoldDB" id="A0A813TUF0"/>
<dbReference type="InterPro" id="IPR046347">
    <property type="entry name" value="bZIP_sf"/>
</dbReference>
<evidence type="ECO:0000313" key="6">
    <source>
        <dbReference type="Proteomes" id="UP000663828"/>
    </source>
</evidence>
<feature type="coiled-coil region" evidence="1">
    <location>
        <begin position="107"/>
        <end position="145"/>
    </location>
</feature>
<sequence>MGVVGSLPSPSPSTQSNVMHTESKQIVSSADECSLSNPSIYDVEAPADKIIPKKPSRRKKSSPPITVVYGPINIRVRQSAAPTLATGRCSKFVELEGEAAIKREIRRKRNREAAKKLKEKRSIIEDNLKAQISEYEAQEKSLLSTIENLRAYKEYLEYQYQQITSMQESISRSAFKKVGRKRMYLDRSVPIHPNTMRIKEESRRSSPQWQLLFSI</sequence>
<feature type="compositionally biased region" description="Polar residues" evidence="2">
    <location>
        <begin position="14"/>
        <end position="28"/>
    </location>
</feature>
<dbReference type="SMART" id="SM00338">
    <property type="entry name" value="BRLZ"/>
    <property type="match status" value="1"/>
</dbReference>
<evidence type="ECO:0000313" key="4">
    <source>
        <dbReference type="EMBL" id="CAF0819504.1"/>
    </source>
</evidence>
<dbReference type="Gene3D" id="1.20.5.170">
    <property type="match status" value="1"/>
</dbReference>
<evidence type="ECO:0000256" key="1">
    <source>
        <dbReference type="SAM" id="Coils"/>
    </source>
</evidence>
<dbReference type="InterPro" id="IPR004827">
    <property type="entry name" value="bZIP"/>
</dbReference>
<keyword evidence="6" id="KW-1185">Reference proteome</keyword>
<dbReference type="SUPFAM" id="SSF57959">
    <property type="entry name" value="Leucine zipper domain"/>
    <property type="match status" value="1"/>
</dbReference>
<evidence type="ECO:0000259" key="3">
    <source>
        <dbReference type="PROSITE" id="PS50217"/>
    </source>
</evidence>
<proteinExistence type="predicted"/>
<name>A0A813TUF0_ADIRI</name>
<feature type="compositionally biased region" description="Basic residues" evidence="2">
    <location>
        <begin position="52"/>
        <end position="61"/>
    </location>
</feature>
<evidence type="ECO:0000256" key="2">
    <source>
        <dbReference type="SAM" id="MobiDB-lite"/>
    </source>
</evidence>
<dbReference type="Proteomes" id="UP000663828">
    <property type="component" value="Unassembled WGS sequence"/>
</dbReference>
<gene>
    <name evidence="5" type="ORF">EDS130_LOCUS21753</name>
    <name evidence="4" type="ORF">XAT740_LOCUS3886</name>
</gene>
<comment type="caution">
    <text evidence="4">The sequence shown here is derived from an EMBL/GenBank/DDBJ whole genome shotgun (WGS) entry which is preliminary data.</text>
</comment>
<dbReference type="EMBL" id="CAJNOR010000153">
    <property type="protein sequence ID" value="CAF0819504.1"/>
    <property type="molecule type" value="Genomic_DNA"/>
</dbReference>
<accession>A0A813TUF0</accession>
<dbReference type="PROSITE" id="PS50217">
    <property type="entry name" value="BZIP"/>
    <property type="match status" value="1"/>
</dbReference>
<dbReference type="OrthoDB" id="10063580at2759"/>
<evidence type="ECO:0000313" key="5">
    <source>
        <dbReference type="EMBL" id="CAF1134598.1"/>
    </source>
</evidence>